<evidence type="ECO:0000256" key="1">
    <source>
        <dbReference type="ARBA" id="ARBA00006817"/>
    </source>
</evidence>
<dbReference type="RefSeq" id="WP_254166175.1">
    <property type="nucleotide sequence ID" value="NZ_JANAFB010000014.1"/>
</dbReference>
<organism evidence="3 4">
    <name type="scientific">Rothia santali</name>
    <dbReference type="NCBI Taxonomy" id="2949643"/>
    <lineage>
        <taxon>Bacteria</taxon>
        <taxon>Bacillati</taxon>
        <taxon>Actinomycetota</taxon>
        <taxon>Actinomycetes</taxon>
        <taxon>Micrococcales</taxon>
        <taxon>Micrococcaceae</taxon>
        <taxon>Rothia</taxon>
    </lineage>
</organism>
<reference evidence="3" key="1">
    <citation type="submission" date="2022-06" db="EMBL/GenBank/DDBJ databases">
        <title>Rothia sp. isolated from sandalwood seedling.</title>
        <authorList>
            <person name="Tuikhar N."/>
            <person name="Kirdat K."/>
            <person name="Thorat V."/>
            <person name="Swetha P."/>
            <person name="Padma S."/>
            <person name="Sundararaj R."/>
            <person name="Yadav A."/>
        </authorList>
    </citation>
    <scope>NUCLEOTIDE SEQUENCE</scope>
    <source>
        <strain evidence="3">AR01</strain>
    </source>
</reference>
<evidence type="ECO:0000259" key="2">
    <source>
        <dbReference type="Pfam" id="PF08327"/>
    </source>
</evidence>
<dbReference type="SUPFAM" id="SSF55961">
    <property type="entry name" value="Bet v1-like"/>
    <property type="match status" value="1"/>
</dbReference>
<comment type="similarity">
    <text evidence="1">Belongs to the AHA1 family.</text>
</comment>
<gene>
    <name evidence="3" type="ORF">NBM05_07240</name>
</gene>
<evidence type="ECO:0000313" key="3">
    <source>
        <dbReference type="EMBL" id="MCP3425805.1"/>
    </source>
</evidence>
<dbReference type="Pfam" id="PF08327">
    <property type="entry name" value="AHSA1"/>
    <property type="match status" value="1"/>
</dbReference>
<dbReference type="Proteomes" id="UP001139502">
    <property type="component" value="Unassembled WGS sequence"/>
</dbReference>
<sequence>MSILATVPPDHIVSVSADVAASPAEVFGAFVDPLRLAGWYGPEGWLVPVHTISLDARPGGTLRLVMVNHADPSQAVPMYATYVSVVEGELLEHRESLPGPNGEATDASVFHRIEFLEREVEGRAGTRVVISQGPMPPEIHETVAAGWRSALRKLAATVESQVRTA</sequence>
<accession>A0A9X2HCL3</accession>
<protein>
    <submittedName>
        <fullName evidence="3">SRPBCC domain-containing protein</fullName>
    </submittedName>
</protein>
<evidence type="ECO:0000313" key="4">
    <source>
        <dbReference type="Proteomes" id="UP001139502"/>
    </source>
</evidence>
<name>A0A9X2HCL3_9MICC</name>
<dbReference type="InterPro" id="IPR023393">
    <property type="entry name" value="START-like_dom_sf"/>
</dbReference>
<comment type="caution">
    <text evidence="3">The sequence shown here is derived from an EMBL/GenBank/DDBJ whole genome shotgun (WGS) entry which is preliminary data.</text>
</comment>
<dbReference type="Gene3D" id="3.30.530.20">
    <property type="match status" value="1"/>
</dbReference>
<dbReference type="AlphaFoldDB" id="A0A9X2HCL3"/>
<dbReference type="EMBL" id="JANAFB010000014">
    <property type="protein sequence ID" value="MCP3425805.1"/>
    <property type="molecule type" value="Genomic_DNA"/>
</dbReference>
<keyword evidence="4" id="KW-1185">Reference proteome</keyword>
<dbReference type="InterPro" id="IPR013538">
    <property type="entry name" value="ASHA1/2-like_C"/>
</dbReference>
<proteinExistence type="inferred from homology"/>
<feature type="domain" description="Activator of Hsp90 ATPase homologue 1/2-like C-terminal" evidence="2">
    <location>
        <begin position="21"/>
        <end position="159"/>
    </location>
</feature>